<dbReference type="InterPro" id="IPR036249">
    <property type="entry name" value="Thioredoxin-like_sf"/>
</dbReference>
<dbReference type="InterPro" id="IPR050983">
    <property type="entry name" value="GST_Omega/HSP26"/>
</dbReference>
<dbReference type="SUPFAM" id="SSF47616">
    <property type="entry name" value="GST C-terminal domain-like"/>
    <property type="match status" value="1"/>
</dbReference>
<dbReference type="SFLD" id="SFLDS00019">
    <property type="entry name" value="Glutathione_Transferase_(cytos"/>
    <property type="match status" value="1"/>
</dbReference>
<feature type="domain" description="GST C-terminal" evidence="1">
    <location>
        <begin position="113"/>
        <end position="240"/>
    </location>
</feature>
<dbReference type="PANTHER" id="PTHR43968">
    <property type="match status" value="1"/>
</dbReference>
<dbReference type="Gene3D" id="1.20.1050.10">
    <property type="match status" value="1"/>
</dbReference>
<sequence length="266" mass="29922">MAAVKGASRLRFFTAWFCPYAQRAWIALNHHRIPYTPIEALSITEDKGYVKHPVLLQHNPKGLVPTILPAEAEEKGKGAAAPAVFESLLCIEFADEYANEKNLSNKPNLMPKGAFAKAQARIMASWVDRQICSPFYRVLIRKDQKERDDAFAELLANLRVFAKNIHPQGPFFYGTDLSIVDVALAPWAYRFYILEHYRGKGFGIPANDTTLSPYFRWYDAVVELPAVKDTLQDKKKLAAVYERYADASAKSMVGDAVRAGKEAHDI</sequence>
<dbReference type="Pfam" id="PF13409">
    <property type="entry name" value="GST_N_2"/>
    <property type="match status" value="1"/>
</dbReference>
<dbReference type="InterPro" id="IPR004045">
    <property type="entry name" value="Glutathione_S-Trfase_N"/>
</dbReference>
<dbReference type="Gene3D" id="3.40.30.10">
    <property type="entry name" value="Glutaredoxin"/>
    <property type="match status" value="1"/>
</dbReference>
<dbReference type="PROSITE" id="PS50405">
    <property type="entry name" value="GST_CTER"/>
    <property type="match status" value="1"/>
</dbReference>
<dbReference type="SUPFAM" id="SSF52833">
    <property type="entry name" value="Thioredoxin-like"/>
    <property type="match status" value="1"/>
</dbReference>
<dbReference type="GO" id="GO:0005737">
    <property type="term" value="C:cytoplasm"/>
    <property type="evidence" value="ECO:0007669"/>
    <property type="project" value="TreeGrafter"/>
</dbReference>
<reference evidence="2" key="1">
    <citation type="submission" date="2021-01" db="EMBL/GenBank/DDBJ databases">
        <authorList>
            <person name="Corre E."/>
            <person name="Pelletier E."/>
            <person name="Niang G."/>
            <person name="Scheremetjew M."/>
            <person name="Finn R."/>
            <person name="Kale V."/>
            <person name="Holt S."/>
            <person name="Cochrane G."/>
            <person name="Meng A."/>
            <person name="Brown T."/>
            <person name="Cohen L."/>
        </authorList>
    </citation>
    <scope>NUCLEOTIDE SEQUENCE</scope>
    <source>
        <strain evidence="2">CCMP622</strain>
    </source>
</reference>
<dbReference type="InterPro" id="IPR040079">
    <property type="entry name" value="Glutathione_S-Trfase"/>
</dbReference>
<gene>
    <name evidence="2" type="ORF">LSP00402_LOCUS9378</name>
</gene>
<dbReference type="InterPro" id="IPR010987">
    <property type="entry name" value="Glutathione-S-Trfase_C-like"/>
</dbReference>
<organism evidence="2">
    <name type="scientific">Lotharella oceanica</name>
    <dbReference type="NCBI Taxonomy" id="641309"/>
    <lineage>
        <taxon>Eukaryota</taxon>
        <taxon>Sar</taxon>
        <taxon>Rhizaria</taxon>
        <taxon>Cercozoa</taxon>
        <taxon>Chlorarachniophyceae</taxon>
        <taxon>Lotharella</taxon>
    </lineage>
</organism>
<dbReference type="EMBL" id="HBHP01015099">
    <property type="protein sequence ID" value="CAD9762875.1"/>
    <property type="molecule type" value="Transcribed_RNA"/>
</dbReference>
<protein>
    <recommendedName>
        <fullName evidence="1">GST C-terminal domain-containing protein</fullName>
    </recommendedName>
</protein>
<dbReference type="AlphaFoldDB" id="A0A7S2TPB0"/>
<evidence type="ECO:0000259" key="1">
    <source>
        <dbReference type="PROSITE" id="PS50405"/>
    </source>
</evidence>
<accession>A0A7S2TPB0</accession>
<dbReference type="Pfam" id="PF13410">
    <property type="entry name" value="GST_C_2"/>
    <property type="match status" value="1"/>
</dbReference>
<proteinExistence type="predicted"/>
<evidence type="ECO:0000313" key="2">
    <source>
        <dbReference type="EMBL" id="CAD9762875.1"/>
    </source>
</evidence>
<dbReference type="PANTHER" id="PTHR43968:SF6">
    <property type="entry name" value="GLUTATHIONE S-TRANSFERASE OMEGA"/>
    <property type="match status" value="1"/>
</dbReference>
<dbReference type="InterPro" id="IPR036282">
    <property type="entry name" value="Glutathione-S-Trfase_C_sf"/>
</dbReference>
<dbReference type="CDD" id="cd00570">
    <property type="entry name" value="GST_N_family"/>
    <property type="match status" value="1"/>
</dbReference>
<name>A0A7S2TPB0_9EUKA</name>